<name>A0A7S1FP48_9STRA</name>
<evidence type="ECO:0000313" key="1">
    <source>
        <dbReference type="EMBL" id="CAD8880717.1"/>
    </source>
</evidence>
<dbReference type="EMBL" id="HBFR01010956">
    <property type="protein sequence ID" value="CAD8880717.1"/>
    <property type="molecule type" value="Transcribed_RNA"/>
</dbReference>
<reference evidence="1" key="1">
    <citation type="submission" date="2021-01" db="EMBL/GenBank/DDBJ databases">
        <authorList>
            <person name="Corre E."/>
            <person name="Pelletier E."/>
            <person name="Niang G."/>
            <person name="Scheremetjew M."/>
            <person name="Finn R."/>
            <person name="Kale V."/>
            <person name="Holt S."/>
            <person name="Cochrane G."/>
            <person name="Meng A."/>
            <person name="Brown T."/>
            <person name="Cohen L."/>
        </authorList>
    </citation>
    <scope>NUCLEOTIDE SEQUENCE</scope>
    <source>
        <strain evidence="1">308</strain>
    </source>
</reference>
<organism evidence="1">
    <name type="scientific">Corethron hystrix</name>
    <dbReference type="NCBI Taxonomy" id="216773"/>
    <lineage>
        <taxon>Eukaryota</taxon>
        <taxon>Sar</taxon>
        <taxon>Stramenopiles</taxon>
        <taxon>Ochrophyta</taxon>
        <taxon>Bacillariophyta</taxon>
        <taxon>Coscinodiscophyceae</taxon>
        <taxon>Corethrophycidae</taxon>
        <taxon>Corethrales</taxon>
        <taxon>Corethraceae</taxon>
        <taxon>Corethron</taxon>
    </lineage>
</organism>
<sequence>MTDTDKSIQYPESSYNLRGRQKCCNFSDKSQSVKEITFDKDCETKERHLSFSDAHGNTHEVLLFVQQSNIPDAGEGLFLKLESNTTCKVPKNVVLGTYGPHRKEDVKSKHLFEIKNFVFNNMPHIYAWTNPNAEKGDLLFGKSIDKTSVIDVTRDDTGTLHYKAQECLLPKCNEIFKMIRGNASFKQSVVPHFDKDGYLQYKLKEGISLQPNEIIELLTDYGPEYQDIRERYKKTCNFIRRTPIIRNPIDINNCEHVKFTCIDIRRCITTLNEKSILEILIHFKKFKPDSSAARHRLYWFATEVHQYMRDLLYQRLQGEIPDFMLDAVRDVLALFSPKDNEEDKKRIEQHEWFGVAVHSNDIEGTARYGVIEECYHRCNKFKVVFGNGDIVHYDGEKIANMIVSNSYGVW</sequence>
<gene>
    <name evidence="1" type="ORF">CHYS00102_LOCUS7903</name>
</gene>
<protein>
    <submittedName>
        <fullName evidence="1">Uncharacterized protein</fullName>
    </submittedName>
</protein>
<proteinExistence type="predicted"/>
<dbReference type="AlphaFoldDB" id="A0A7S1FP48"/>
<accession>A0A7S1FP48</accession>